<reference evidence="1 2" key="1">
    <citation type="submission" date="2020-03" db="EMBL/GenBank/DDBJ databases">
        <title>Genomic Encyclopedia of Type Strains, Phase IV (KMG-V): Genome sequencing to study the core and pangenomes of soil and plant-associated prokaryotes.</title>
        <authorList>
            <person name="Whitman W."/>
        </authorList>
    </citation>
    <scope>NUCLEOTIDE SEQUENCE [LARGE SCALE GENOMIC DNA]</scope>
    <source>
        <strain evidence="1 2">1B</strain>
    </source>
</reference>
<dbReference type="EMBL" id="JAAVTK010000002">
    <property type="protein sequence ID" value="NKI88336.1"/>
    <property type="molecule type" value="Genomic_DNA"/>
</dbReference>
<sequence length="115" mass="12359">MGGLIFLIKSLNLSAKAFSAVLGVLDSNTRNYLSMGTKLNSDYLESISSHFSHVNSSWLITGTGEPFLPGAELTQNISTIKGNIIGTAIGNITLDDCKRELATSQKELQNLLISK</sequence>
<keyword evidence="2" id="KW-1185">Reference proteome</keyword>
<protein>
    <recommendedName>
        <fullName evidence="3">XRE family transcriptional regulator</fullName>
    </recommendedName>
</protein>
<evidence type="ECO:0008006" key="3">
    <source>
        <dbReference type="Google" id="ProtNLM"/>
    </source>
</evidence>
<organism evidence="1 2">
    <name type="scientific">Hymenobacter artigasi</name>
    <dbReference type="NCBI Taxonomy" id="2719616"/>
    <lineage>
        <taxon>Bacteria</taxon>
        <taxon>Pseudomonadati</taxon>
        <taxon>Bacteroidota</taxon>
        <taxon>Cytophagia</taxon>
        <taxon>Cytophagales</taxon>
        <taxon>Hymenobacteraceae</taxon>
        <taxon>Hymenobacter</taxon>
    </lineage>
</organism>
<dbReference type="RefSeq" id="WP_168671974.1">
    <property type="nucleotide sequence ID" value="NZ_JAAVTK010000002.1"/>
</dbReference>
<gene>
    <name evidence="1" type="ORF">HBN54_000923</name>
</gene>
<comment type="caution">
    <text evidence="1">The sequence shown here is derived from an EMBL/GenBank/DDBJ whole genome shotgun (WGS) entry which is preliminary data.</text>
</comment>
<dbReference type="Proteomes" id="UP000717634">
    <property type="component" value="Unassembled WGS sequence"/>
</dbReference>
<evidence type="ECO:0000313" key="1">
    <source>
        <dbReference type="EMBL" id="NKI88336.1"/>
    </source>
</evidence>
<proteinExistence type="predicted"/>
<accession>A0ABX1HDK8</accession>
<name>A0ABX1HDK8_9BACT</name>
<evidence type="ECO:0000313" key="2">
    <source>
        <dbReference type="Proteomes" id="UP000717634"/>
    </source>
</evidence>